<protein>
    <submittedName>
        <fullName evidence="1">Uncharacterized protein</fullName>
    </submittedName>
</protein>
<reference evidence="1 2" key="1">
    <citation type="journal article" date="2022" name="bioRxiv">
        <title>The genome of the oomycete Peronosclerospora sorghi, a cosmopolitan pathogen of maize and sorghum, is inflated with dispersed pseudogenes.</title>
        <authorList>
            <person name="Fletcher K."/>
            <person name="Martin F."/>
            <person name="Isakeit T."/>
            <person name="Cavanaugh K."/>
            <person name="Magill C."/>
            <person name="Michelmore R."/>
        </authorList>
    </citation>
    <scope>NUCLEOTIDE SEQUENCE [LARGE SCALE GENOMIC DNA]</scope>
    <source>
        <strain evidence="1">P6</strain>
    </source>
</reference>
<evidence type="ECO:0000313" key="2">
    <source>
        <dbReference type="Proteomes" id="UP001163321"/>
    </source>
</evidence>
<organism evidence="1 2">
    <name type="scientific">Peronosclerospora sorghi</name>
    <dbReference type="NCBI Taxonomy" id="230839"/>
    <lineage>
        <taxon>Eukaryota</taxon>
        <taxon>Sar</taxon>
        <taxon>Stramenopiles</taxon>
        <taxon>Oomycota</taxon>
        <taxon>Peronosporomycetes</taxon>
        <taxon>Peronosporales</taxon>
        <taxon>Peronosporaceae</taxon>
        <taxon>Peronosclerospora</taxon>
    </lineage>
</organism>
<sequence>MCNYFVHSLDHVVPFDDFLTRLLQVYDTPSISTSTCDKINDQNKRLVRGNRMEESKLVRLHHMLSKLRPGGKKGGLGFASVGGRTGDKRPDGLPNNGLYSMFVRQGEGGYHHKHWDDDEEAEADVKTTKQEKKKKKKKEERSVKSREGEGKSEELLKQEKKRLKKEKKAQRAAADACASVPVESEKVSRRKTRKRKLEHIETKVARVQDEKEKIVSDVDEVVPKRKSKKDKKKRHEKVAHETLIEESVTDTAISNHKQEKKHKKKKKKITHSV</sequence>
<dbReference type="Proteomes" id="UP001163321">
    <property type="component" value="Chromosome 4"/>
</dbReference>
<name>A0ACC0W4S7_9STRA</name>
<gene>
    <name evidence="1" type="ORF">PsorP6_005483</name>
</gene>
<evidence type="ECO:0000313" key="1">
    <source>
        <dbReference type="EMBL" id="KAI9913331.1"/>
    </source>
</evidence>
<proteinExistence type="predicted"/>
<comment type="caution">
    <text evidence="1">The sequence shown here is derived from an EMBL/GenBank/DDBJ whole genome shotgun (WGS) entry which is preliminary data.</text>
</comment>
<dbReference type="EMBL" id="CM047583">
    <property type="protein sequence ID" value="KAI9913331.1"/>
    <property type="molecule type" value="Genomic_DNA"/>
</dbReference>
<keyword evidence="2" id="KW-1185">Reference proteome</keyword>
<accession>A0ACC0W4S7</accession>